<keyword evidence="3" id="KW-1185">Reference proteome</keyword>
<dbReference type="RefSeq" id="WP_138950954.1">
    <property type="nucleotide sequence ID" value="NZ_CP040749.1"/>
</dbReference>
<name>A0A5B7TUW1_9FLAO</name>
<keyword evidence="1" id="KW-0732">Signal</keyword>
<feature type="chain" id="PRO_5023026928" evidence="1">
    <location>
        <begin position="23"/>
        <end position="128"/>
    </location>
</feature>
<dbReference type="AlphaFoldDB" id="A0A5B7TUW1"/>
<evidence type="ECO:0000313" key="2">
    <source>
        <dbReference type="EMBL" id="QCX40120.1"/>
    </source>
</evidence>
<evidence type="ECO:0000313" key="3">
    <source>
        <dbReference type="Proteomes" id="UP000306229"/>
    </source>
</evidence>
<reference evidence="2 3" key="1">
    <citation type="submission" date="2019-05" db="EMBL/GenBank/DDBJ databases">
        <title>Algicella ahnfeltiae gen. nov., sp. nov., a novel marine bacterium of the family Flavobacteriaceae isolated from a red alga.</title>
        <authorList>
            <person name="Nedashkovskaya O.I."/>
            <person name="Kukhlevskiy A.D."/>
            <person name="Kim S.-G."/>
            <person name="Zhukova N.V."/>
            <person name="Mikhailov V.V."/>
        </authorList>
    </citation>
    <scope>NUCLEOTIDE SEQUENCE [LARGE SCALE GENOMIC DNA]</scope>
    <source>
        <strain evidence="2 3">10Alg115</strain>
    </source>
</reference>
<dbReference type="Proteomes" id="UP000306229">
    <property type="component" value="Chromosome"/>
</dbReference>
<organism evidence="2 3">
    <name type="scientific">Aureibaculum algae</name>
    <dbReference type="NCBI Taxonomy" id="2584122"/>
    <lineage>
        <taxon>Bacteria</taxon>
        <taxon>Pseudomonadati</taxon>
        <taxon>Bacteroidota</taxon>
        <taxon>Flavobacteriia</taxon>
        <taxon>Flavobacteriales</taxon>
        <taxon>Flavobacteriaceae</taxon>
        <taxon>Aureibaculum</taxon>
    </lineage>
</organism>
<dbReference type="KEGG" id="fbe:FF125_17315"/>
<proteinExistence type="predicted"/>
<gene>
    <name evidence="2" type="ORF">FF125_17315</name>
</gene>
<evidence type="ECO:0000256" key="1">
    <source>
        <dbReference type="SAM" id="SignalP"/>
    </source>
</evidence>
<feature type="signal peptide" evidence="1">
    <location>
        <begin position="1"/>
        <end position="22"/>
    </location>
</feature>
<accession>A0A5B7TUW1</accession>
<dbReference type="EMBL" id="CP040749">
    <property type="protein sequence ID" value="QCX40120.1"/>
    <property type="molecule type" value="Genomic_DNA"/>
</dbReference>
<sequence>MRKLVLALSAVLVLASFTNSTKKTTILKDIDGTLLQSYPVIETLDGKYEITFTVNANIIVTSNVNENQTHINLIENGFSNKVVTHTISFETSSVDFNSFFESTFDVASLEDDVAYSRIKRGKPKKLME</sequence>
<protein>
    <submittedName>
        <fullName evidence="2">Uncharacterized protein</fullName>
    </submittedName>
</protein>
<dbReference type="OrthoDB" id="1439832at2"/>